<protein>
    <submittedName>
        <fullName evidence="2">Uncharacterized protein</fullName>
    </submittedName>
</protein>
<comment type="caution">
    <text evidence="2">The sequence shown here is derived from an EMBL/GenBank/DDBJ whole genome shotgun (WGS) entry which is preliminary data.</text>
</comment>
<feature type="transmembrane region" description="Helical" evidence="1">
    <location>
        <begin position="22"/>
        <end position="42"/>
    </location>
</feature>
<dbReference type="EMBL" id="FXUG01000029">
    <property type="protein sequence ID" value="SMP79088.1"/>
    <property type="molecule type" value="Genomic_DNA"/>
</dbReference>
<name>A0ABY1QUD4_9BACT</name>
<keyword evidence="3" id="KW-1185">Reference proteome</keyword>
<proteinExistence type="predicted"/>
<reference evidence="2 3" key="1">
    <citation type="submission" date="2017-05" db="EMBL/GenBank/DDBJ databases">
        <authorList>
            <person name="Varghese N."/>
            <person name="Submissions S."/>
        </authorList>
    </citation>
    <scope>NUCLEOTIDE SEQUENCE [LARGE SCALE GENOMIC DNA]</scope>
    <source>
        <strain evidence="2 3">DSM 25457</strain>
    </source>
</reference>
<dbReference type="RefSeq" id="WP_283435592.1">
    <property type="nucleotide sequence ID" value="NZ_FXUG01000029.1"/>
</dbReference>
<gene>
    <name evidence="2" type="ORF">SAMN06265222_12912</name>
</gene>
<evidence type="ECO:0000313" key="2">
    <source>
        <dbReference type="EMBL" id="SMP79088.1"/>
    </source>
</evidence>
<keyword evidence="1" id="KW-0472">Membrane</keyword>
<sequence>MTSESVAPSSPSDSKKPRSRKLQLLVVVLGILVVCGGVGVWWTSRVGDQNNTPIVLAESNQWEDYGKIQRYMSNAVNTKETYTPEVRAAIRTLEKDLVDLDKQWREKDQAIRAEDPHLAKALRDPLGTPLIGPNGARTVNDSLAGNMQVVELYTGRFKEHCTLPDEAKRRTLELLRPVLIGMLCGGGSYQVPFESLRDEYQRGNRDPLLAYTLMLGDTPGSDRRFELFMDAIELFEMRPTCSLLRALVLSKASEFRSRWSETEIVEYQERATDAFFAAVAEHPSDAAAMEMLRANGLRIFHSMNGAARGDLIIRMVALPPEKFPMWLRHYLAYSFSIEIADYYRGTNFISDVAAENLKIFSLLSEAAAKHLVRCWILNPMCGDVIAELVNLESRTGDTPYSRLEWFRIGIANTCDEEELYSQLSDKLVPKWGGSREELLQMISLCTAVRYKDLQIPYYATHFLWNSISERSLQLRLTDDLELLKGVLEMLDYARNCKSKENSALAGGRLGLITRVLWDWGRLTDLDYLFRNHLDGFSGNKWLSYYYLNMPLVYRVTGKASEGDFHLWFMLHDDLLINNDRLNEKIVAHDREIIETLRARHGGAEDAAWVLNYCERLCDWWTTFHSGEPVSLSADNRMLGWNSFVPNPPNFIENGFEFSAYYSSASMIMYPILRFPRPHAIEVEVELINGTDDFYSCALFAGPVGGDCVDQDFCGASLRYQPTLKQVIVDSLPSFPLSTNNPFRKSYVYKETGKTKLRLEVRDDGLKGFVGEYRLEEVERQMDTRGFVQFGRFNSQMKIDDRLPVSYRVTNLKVISLDESLRRPAPTEEKK</sequence>
<evidence type="ECO:0000256" key="1">
    <source>
        <dbReference type="SAM" id="Phobius"/>
    </source>
</evidence>
<keyword evidence="1" id="KW-1133">Transmembrane helix</keyword>
<keyword evidence="1" id="KW-0812">Transmembrane</keyword>
<evidence type="ECO:0000313" key="3">
    <source>
        <dbReference type="Proteomes" id="UP001158067"/>
    </source>
</evidence>
<accession>A0ABY1QUD4</accession>
<organism evidence="2 3">
    <name type="scientific">Neorhodopirellula lusitana</name>
    <dbReference type="NCBI Taxonomy" id="445327"/>
    <lineage>
        <taxon>Bacteria</taxon>
        <taxon>Pseudomonadati</taxon>
        <taxon>Planctomycetota</taxon>
        <taxon>Planctomycetia</taxon>
        <taxon>Pirellulales</taxon>
        <taxon>Pirellulaceae</taxon>
        <taxon>Neorhodopirellula</taxon>
    </lineage>
</organism>
<dbReference type="Proteomes" id="UP001158067">
    <property type="component" value="Unassembled WGS sequence"/>
</dbReference>